<evidence type="ECO:0000259" key="1">
    <source>
        <dbReference type="Pfam" id="PF17836"/>
    </source>
</evidence>
<keyword evidence="3" id="KW-1185">Reference proteome</keyword>
<dbReference type="RefSeq" id="WP_002444559.1">
    <property type="nucleotide sequence ID" value="NZ_AP018585.1"/>
</dbReference>
<protein>
    <submittedName>
        <fullName evidence="2">Sugar O-acyltransferase, sialic acid O-acetyltransferase NeuD family</fullName>
    </submittedName>
</protein>
<dbReference type="InterPro" id="IPR011004">
    <property type="entry name" value="Trimer_LpxA-like_sf"/>
</dbReference>
<dbReference type="PANTHER" id="PTHR43300:SF7">
    <property type="entry name" value="UDP-N-ACETYLBACILLOSAMINE N-ACETYLTRANSFERASE"/>
    <property type="match status" value="1"/>
</dbReference>
<dbReference type="PANTHER" id="PTHR43300">
    <property type="entry name" value="ACETYLTRANSFERASE"/>
    <property type="match status" value="1"/>
</dbReference>
<dbReference type="CDD" id="cd03360">
    <property type="entry name" value="LbH_AT_putative"/>
    <property type="match status" value="1"/>
</dbReference>
<dbReference type="NCBIfam" id="TIGR03570">
    <property type="entry name" value="NeuD_NnaD"/>
    <property type="match status" value="1"/>
</dbReference>
<organism evidence="2 3">
    <name type="scientific">Staphylococcus caprae</name>
    <dbReference type="NCBI Taxonomy" id="29380"/>
    <lineage>
        <taxon>Bacteria</taxon>
        <taxon>Bacillati</taxon>
        <taxon>Bacillota</taxon>
        <taxon>Bacilli</taxon>
        <taxon>Bacillales</taxon>
        <taxon>Staphylococcaceae</taxon>
        <taxon>Staphylococcus</taxon>
    </lineage>
</organism>
<dbReference type="InterPro" id="IPR050179">
    <property type="entry name" value="Trans_hexapeptide_repeat"/>
</dbReference>
<feature type="domain" description="PglD N-terminal" evidence="1">
    <location>
        <begin position="5"/>
        <end position="79"/>
    </location>
</feature>
<sequence length="206" mass="22314">MSKPVLLIGMGGHSKVVRDIIESSTDYHLAGYLDDVINDYYEEDGLIYDNLKDINRLKSQYYFVLAIGNNTVREKIFNKNDIPIERFPVFIHPSSIISPSAKIGYGTVVMPKAVINADSKIGIHTIINTNAIVEHDNQIGDYVHISPSAVLAGGVKVGNLSHIALNATVLPLVEIGSHCVVGAGATVIKNVKSESTVIGTPAKYKE</sequence>
<gene>
    <name evidence="2" type="ORF">JMUB590_0313</name>
</gene>
<dbReference type="SUPFAM" id="SSF51161">
    <property type="entry name" value="Trimeric LpxA-like enzymes"/>
    <property type="match status" value="1"/>
</dbReference>
<dbReference type="GeneID" id="58050089"/>
<dbReference type="EMBL" id="AP018586">
    <property type="protein sequence ID" value="BBD91423.1"/>
    <property type="molecule type" value="Genomic_DNA"/>
</dbReference>
<reference evidence="2 3" key="1">
    <citation type="submission" date="2018-05" db="EMBL/GenBank/DDBJ databases">
        <title>Complete genome sequencing of three human clinical isolates of Staphylococcus caprae reveals virulence factors similar to those of S. epidermidis and S. capitis.</title>
        <authorList>
            <person name="Watanabe S."/>
            <person name="Cui L."/>
        </authorList>
    </citation>
    <scope>NUCLEOTIDE SEQUENCE [LARGE SCALE GENOMIC DNA]</scope>
    <source>
        <strain evidence="2 3">JMUB590</strain>
    </source>
</reference>
<evidence type="ECO:0000313" key="2">
    <source>
        <dbReference type="EMBL" id="BBD91423.1"/>
    </source>
</evidence>
<dbReference type="Proteomes" id="UP000274772">
    <property type="component" value="Chromosome"/>
</dbReference>
<evidence type="ECO:0000313" key="3">
    <source>
        <dbReference type="Proteomes" id="UP000274772"/>
    </source>
</evidence>
<name>A0ABM7FU50_9STAP</name>
<dbReference type="InterPro" id="IPR041561">
    <property type="entry name" value="PglD_N"/>
</dbReference>
<dbReference type="InterPro" id="IPR020019">
    <property type="entry name" value="AcTrfase_PglD-like"/>
</dbReference>
<dbReference type="Gene3D" id="3.40.50.20">
    <property type="match status" value="1"/>
</dbReference>
<accession>A0ABM7FU50</accession>
<dbReference type="Gene3D" id="2.160.10.10">
    <property type="entry name" value="Hexapeptide repeat proteins"/>
    <property type="match status" value="1"/>
</dbReference>
<proteinExistence type="predicted"/>
<dbReference type="Pfam" id="PF17836">
    <property type="entry name" value="PglD_N"/>
    <property type="match status" value="1"/>
</dbReference>